<proteinExistence type="predicted"/>
<comment type="caution">
    <text evidence="1">The sequence shown here is derived from an EMBL/GenBank/DDBJ whole genome shotgun (WGS) entry which is preliminary data.</text>
</comment>
<protein>
    <submittedName>
        <fullName evidence="1">Uncharacterized protein</fullName>
    </submittedName>
</protein>
<evidence type="ECO:0000313" key="2">
    <source>
        <dbReference type="Proteomes" id="UP000676246"/>
    </source>
</evidence>
<organism evidence="1 2">
    <name type="scientific">Ideonella alba</name>
    <dbReference type="NCBI Taxonomy" id="2824118"/>
    <lineage>
        <taxon>Bacteria</taxon>
        <taxon>Pseudomonadati</taxon>
        <taxon>Pseudomonadota</taxon>
        <taxon>Betaproteobacteria</taxon>
        <taxon>Burkholderiales</taxon>
        <taxon>Sphaerotilaceae</taxon>
        <taxon>Ideonella</taxon>
    </lineage>
</organism>
<dbReference type="Proteomes" id="UP000676246">
    <property type="component" value="Unassembled WGS sequence"/>
</dbReference>
<dbReference type="EMBL" id="JAGQDD010000041">
    <property type="protein sequence ID" value="MBQ0933665.1"/>
    <property type="molecule type" value="Genomic_DNA"/>
</dbReference>
<sequence length="109" mass="11841">MIFAVETEERSLQAFANEAEAVAACEGLDVEAAIWLFWSNDGTPLEPVFTVPNKRGLFAVKNGVYHLRPAEALHHAHLSEAVDEVLTFEGPEPFTSASAIKAHLQAAKP</sequence>
<evidence type="ECO:0000313" key="1">
    <source>
        <dbReference type="EMBL" id="MBQ0933665.1"/>
    </source>
</evidence>
<reference evidence="1 2" key="1">
    <citation type="submission" date="2021-04" db="EMBL/GenBank/DDBJ databases">
        <title>The genome sequence of Ideonella sp. 3Y2.</title>
        <authorList>
            <person name="Liu Y."/>
        </authorList>
    </citation>
    <scope>NUCLEOTIDE SEQUENCE [LARGE SCALE GENOMIC DNA]</scope>
    <source>
        <strain evidence="1 2">3Y2</strain>
    </source>
</reference>
<dbReference type="AlphaFoldDB" id="A0A940YJC6"/>
<accession>A0A940YJC6</accession>
<dbReference type="RefSeq" id="WP_210857330.1">
    <property type="nucleotide sequence ID" value="NZ_JAGQDD010000041.1"/>
</dbReference>
<gene>
    <name evidence="1" type="ORF">KAK03_24625</name>
</gene>
<keyword evidence="2" id="KW-1185">Reference proteome</keyword>
<name>A0A940YJC6_9BURK</name>